<keyword evidence="7 8" id="KW-1015">Disulfide bond</keyword>
<dbReference type="SUPFAM" id="SSF57184">
    <property type="entry name" value="Growth factor receptor domain"/>
    <property type="match status" value="1"/>
</dbReference>
<evidence type="ECO:0000256" key="5">
    <source>
        <dbReference type="ARBA" id="ARBA00022729"/>
    </source>
</evidence>
<dbReference type="FunFam" id="2.10.25.10:FF:000010">
    <property type="entry name" value="Pro-epidermal growth factor"/>
    <property type="match status" value="1"/>
</dbReference>
<protein>
    <submittedName>
        <fullName evidence="10">Growth arrest-specific</fullName>
    </submittedName>
</protein>
<reference evidence="10" key="1">
    <citation type="submission" date="2023-01" db="EMBL/GenBank/DDBJ databases">
        <title>Genome assembly of the deep-sea coral Lophelia pertusa.</title>
        <authorList>
            <person name="Herrera S."/>
            <person name="Cordes E."/>
        </authorList>
    </citation>
    <scope>NUCLEOTIDE SEQUENCE</scope>
    <source>
        <strain evidence="10">USNM1676648</strain>
        <tissue evidence="10">Polyp</tissue>
    </source>
</reference>
<evidence type="ECO:0000313" key="10">
    <source>
        <dbReference type="EMBL" id="KAJ7327683.1"/>
    </source>
</evidence>
<dbReference type="InterPro" id="IPR001881">
    <property type="entry name" value="EGF-like_Ca-bd_dom"/>
</dbReference>
<comment type="similarity">
    <text evidence="2">Belongs to the fibulin family.</text>
</comment>
<keyword evidence="3" id="KW-0272">Extracellular matrix</keyword>
<sequence>MILAICSQGCHSSHGSCVAPNNCQCSTGWTGSTCVTDINECAVSNGGCDLQCTNTPGSYQCSCYLGYTQHGHTCRDINECQTLVPSPCSCGVPGEPCGASCTNLVPSYVCTCANGFQLRSGGTICDDIKRMFNGECEDVHRDVTILLENSYVDVIVVILAIMMVHVKLYGGFRKAKIKRGELMLVPTFIIHLLDIDECLSSNGFCTHQCVNTAGSYRCECPTGFYLDSNGRSCSDHDECLLSHHGCQHTCNNFDGSFFCSCHSGYALKKDNRTCSDINECRTGAHSCEHKCPQHSGSYGCSCFHGYKLRADMRTCQGKCLSLYLKYVSSYLSIN</sequence>
<evidence type="ECO:0000256" key="4">
    <source>
        <dbReference type="ARBA" id="ARBA00022536"/>
    </source>
</evidence>
<dbReference type="SMART" id="SM00179">
    <property type="entry name" value="EGF_CA"/>
    <property type="match status" value="5"/>
</dbReference>
<dbReference type="FunFam" id="2.10.25.10:FF:000240">
    <property type="entry name" value="Vitamin K-dependent protein S"/>
    <property type="match status" value="1"/>
</dbReference>
<dbReference type="Pfam" id="PF14670">
    <property type="entry name" value="FXa_inhibition"/>
    <property type="match status" value="1"/>
</dbReference>
<dbReference type="OrthoDB" id="5959569at2759"/>
<dbReference type="EMBL" id="MU827800">
    <property type="protein sequence ID" value="KAJ7327683.1"/>
    <property type="molecule type" value="Genomic_DNA"/>
</dbReference>
<dbReference type="InterPro" id="IPR026823">
    <property type="entry name" value="cEGF"/>
</dbReference>
<name>A0A9X0CF03_9CNID</name>
<dbReference type="PROSITE" id="PS01186">
    <property type="entry name" value="EGF_2"/>
    <property type="match status" value="5"/>
</dbReference>
<dbReference type="Pfam" id="PF12662">
    <property type="entry name" value="cEGF"/>
    <property type="match status" value="2"/>
</dbReference>
<evidence type="ECO:0000259" key="9">
    <source>
        <dbReference type="PROSITE" id="PS50026"/>
    </source>
</evidence>
<keyword evidence="5" id="KW-0732">Signal</keyword>
<dbReference type="InterPro" id="IPR009030">
    <property type="entry name" value="Growth_fac_rcpt_cys_sf"/>
</dbReference>
<dbReference type="FunFam" id="2.10.25.10:FF:000037">
    <property type="entry name" value="Signal peptide, CUB domain and EGF-like domain-containing 2"/>
    <property type="match status" value="1"/>
</dbReference>
<evidence type="ECO:0000256" key="8">
    <source>
        <dbReference type="PROSITE-ProRule" id="PRU00076"/>
    </source>
</evidence>
<dbReference type="PROSITE" id="PS00010">
    <property type="entry name" value="ASX_HYDROXYL"/>
    <property type="match status" value="3"/>
</dbReference>
<accession>A0A9X0CF03</accession>
<gene>
    <name evidence="10" type="primary">GAS6</name>
    <name evidence="10" type="ORF">OS493_026560</name>
</gene>
<feature type="disulfide bond" evidence="8">
    <location>
        <begin position="25"/>
        <end position="34"/>
    </location>
</feature>
<dbReference type="PANTHER" id="PTHR24050:SF27">
    <property type="entry name" value="FIBRILLIN-1"/>
    <property type="match status" value="1"/>
</dbReference>
<dbReference type="PANTHER" id="PTHR24050">
    <property type="entry name" value="PA14 DOMAIN-CONTAINING PROTEIN"/>
    <property type="match status" value="1"/>
</dbReference>
<dbReference type="SMART" id="SM00181">
    <property type="entry name" value="EGF"/>
    <property type="match status" value="6"/>
</dbReference>
<evidence type="ECO:0000256" key="2">
    <source>
        <dbReference type="ARBA" id="ARBA00006127"/>
    </source>
</evidence>
<keyword evidence="4 8" id="KW-0245">EGF-like domain</keyword>
<dbReference type="InterPro" id="IPR052235">
    <property type="entry name" value="Nephronectin_domain"/>
</dbReference>
<organism evidence="10 11">
    <name type="scientific">Desmophyllum pertusum</name>
    <dbReference type="NCBI Taxonomy" id="174260"/>
    <lineage>
        <taxon>Eukaryota</taxon>
        <taxon>Metazoa</taxon>
        <taxon>Cnidaria</taxon>
        <taxon>Anthozoa</taxon>
        <taxon>Hexacorallia</taxon>
        <taxon>Scleractinia</taxon>
        <taxon>Caryophylliina</taxon>
        <taxon>Caryophylliidae</taxon>
        <taxon>Desmophyllum</taxon>
    </lineage>
</organism>
<proteinExistence type="inferred from homology"/>
<dbReference type="GO" id="GO:0005509">
    <property type="term" value="F:calcium ion binding"/>
    <property type="evidence" value="ECO:0007669"/>
    <property type="project" value="InterPro"/>
</dbReference>
<feature type="domain" description="EGF-like" evidence="9">
    <location>
        <begin position="194"/>
        <end position="234"/>
    </location>
</feature>
<comment type="subcellular location">
    <subcellularLocation>
        <location evidence="1">Secreted</location>
        <location evidence="1">Extracellular space</location>
        <location evidence="1">Extracellular matrix</location>
    </subcellularLocation>
</comment>
<dbReference type="Gene3D" id="2.10.25.10">
    <property type="entry name" value="Laminin"/>
    <property type="match status" value="6"/>
</dbReference>
<dbReference type="PROSITE" id="PS50026">
    <property type="entry name" value="EGF_3"/>
    <property type="match status" value="3"/>
</dbReference>
<dbReference type="AlphaFoldDB" id="A0A9X0CF03"/>
<feature type="domain" description="EGF-like" evidence="9">
    <location>
        <begin position="2"/>
        <end position="35"/>
    </location>
</feature>
<evidence type="ECO:0000313" key="11">
    <source>
        <dbReference type="Proteomes" id="UP001163046"/>
    </source>
</evidence>
<evidence type="ECO:0000256" key="1">
    <source>
        <dbReference type="ARBA" id="ARBA00004498"/>
    </source>
</evidence>
<keyword evidence="6" id="KW-0677">Repeat</keyword>
<dbReference type="Proteomes" id="UP001163046">
    <property type="component" value="Unassembled WGS sequence"/>
</dbReference>
<comment type="caution">
    <text evidence="8">Lacks conserved residue(s) required for the propagation of feature annotation.</text>
</comment>
<feature type="domain" description="EGF-like" evidence="9">
    <location>
        <begin position="235"/>
        <end position="275"/>
    </location>
</feature>
<dbReference type="CDD" id="cd00054">
    <property type="entry name" value="EGF_CA"/>
    <property type="match status" value="2"/>
</dbReference>
<keyword evidence="3" id="KW-0964">Secreted</keyword>
<dbReference type="InterPro" id="IPR000742">
    <property type="entry name" value="EGF"/>
</dbReference>
<keyword evidence="11" id="KW-1185">Reference proteome</keyword>
<dbReference type="SUPFAM" id="SSF57196">
    <property type="entry name" value="EGF/Laminin"/>
    <property type="match status" value="2"/>
</dbReference>
<comment type="caution">
    <text evidence="10">The sequence shown here is derived from an EMBL/GenBank/DDBJ whole genome shotgun (WGS) entry which is preliminary data.</text>
</comment>
<evidence type="ECO:0000256" key="3">
    <source>
        <dbReference type="ARBA" id="ARBA00022530"/>
    </source>
</evidence>
<evidence type="ECO:0000256" key="6">
    <source>
        <dbReference type="ARBA" id="ARBA00022737"/>
    </source>
</evidence>
<dbReference type="InterPro" id="IPR000152">
    <property type="entry name" value="EGF-type_Asp/Asn_hydroxyl_site"/>
</dbReference>
<dbReference type="PROSITE" id="PS00022">
    <property type="entry name" value="EGF_1"/>
    <property type="match status" value="1"/>
</dbReference>
<evidence type="ECO:0000256" key="7">
    <source>
        <dbReference type="ARBA" id="ARBA00023157"/>
    </source>
</evidence>